<accession>X5DW47</accession>
<dbReference type="AlphaFoldDB" id="X5DW47"/>
<dbReference type="RefSeq" id="WP_038554033.1">
    <property type="nucleotide sequence ID" value="NZ_CAXXJF010000002.1"/>
</dbReference>
<dbReference type="STRING" id="1168034.FH5T_00105"/>
<dbReference type="HOGENOM" id="CLU_079350_1_0_10"/>
<dbReference type="KEGG" id="dori:FH5T_00105"/>
<dbReference type="Pfam" id="PF08889">
    <property type="entry name" value="WbqC"/>
    <property type="match status" value="1"/>
</dbReference>
<protein>
    <submittedName>
        <fullName evidence="2">WbqC-like protein family protein</fullName>
    </submittedName>
</protein>
<dbReference type="Proteomes" id="UP000181981">
    <property type="component" value="Unassembled WGS sequence"/>
</dbReference>
<evidence type="ECO:0000313" key="4">
    <source>
        <dbReference type="Proteomes" id="UP000181981"/>
    </source>
</evidence>
<proteinExistence type="predicted"/>
<gene>
    <name evidence="1" type="ORF">FH5T_00105</name>
    <name evidence="2" type="ORF">SAMN05444285_14023</name>
</gene>
<organism evidence="2 4">
    <name type="scientific">Draconibacterium orientale</name>
    <dbReference type="NCBI Taxonomy" id="1168034"/>
    <lineage>
        <taxon>Bacteria</taxon>
        <taxon>Pseudomonadati</taxon>
        <taxon>Bacteroidota</taxon>
        <taxon>Bacteroidia</taxon>
        <taxon>Marinilabiliales</taxon>
        <taxon>Prolixibacteraceae</taxon>
        <taxon>Draconibacterium</taxon>
    </lineage>
</organism>
<dbReference type="Proteomes" id="UP000023772">
    <property type="component" value="Chromosome"/>
</dbReference>
<sequence length="221" mass="26228">MDNRALLLSTAYFAPVHFYTRYLHHYEVYIEQFENFTKQTYRNRCQILGGNGPISLVIPVVKGRGPKVLIKDLQISYEENWQRNHWQTIVSAYNSSPYFEYYQDELYPFFERKTKYLLDYNLQIHEQLCDFFEVENKIRLTDDFEKVPENTFNLRDGISPKLKHSPDADFQPQTYTQVFSDKYGFLPNLSILDLLFNEGPNAYTILLQSLQQKKTIVTEST</sequence>
<keyword evidence="3" id="KW-1185">Reference proteome</keyword>
<evidence type="ECO:0000313" key="2">
    <source>
        <dbReference type="EMBL" id="SEU07388.1"/>
    </source>
</evidence>
<dbReference type="EMBL" id="FOHT01000040">
    <property type="protein sequence ID" value="SEU07388.1"/>
    <property type="molecule type" value="Genomic_DNA"/>
</dbReference>
<reference evidence="2 4" key="2">
    <citation type="submission" date="2016-10" db="EMBL/GenBank/DDBJ databases">
        <authorList>
            <person name="de Groot N.N."/>
        </authorList>
    </citation>
    <scope>NUCLEOTIDE SEQUENCE [LARGE SCALE GENOMIC DNA]</scope>
    <source>
        <strain evidence="2 4">DSM 25947</strain>
    </source>
</reference>
<dbReference type="OrthoDB" id="1523452at2"/>
<dbReference type="eggNOG" id="COG0224">
    <property type="taxonomic scope" value="Bacteria"/>
</dbReference>
<name>X5DW47_9BACT</name>
<evidence type="ECO:0000313" key="3">
    <source>
        <dbReference type="Proteomes" id="UP000023772"/>
    </source>
</evidence>
<dbReference type="InterPro" id="IPR014985">
    <property type="entry name" value="WbqC"/>
</dbReference>
<evidence type="ECO:0000313" key="1">
    <source>
        <dbReference type="EMBL" id="AHW58496.1"/>
    </source>
</evidence>
<reference evidence="1 3" key="1">
    <citation type="submission" date="2014-03" db="EMBL/GenBank/DDBJ databases">
        <title>Complete genome sequence of a deeply braunched marine Bacteroidia bacterium Draconibacterium orientale type strain FH5T.</title>
        <authorList>
            <person name="Li X."/>
            <person name="Wang X."/>
            <person name="Xie Z."/>
            <person name="Du Z."/>
            <person name="Chen G."/>
        </authorList>
    </citation>
    <scope>NUCLEOTIDE SEQUENCE [LARGE SCALE GENOMIC DNA]</scope>
    <source>
        <strain evidence="1 3">FH5</strain>
    </source>
</reference>
<dbReference type="EMBL" id="CP007451">
    <property type="protein sequence ID" value="AHW58496.1"/>
    <property type="molecule type" value="Genomic_DNA"/>
</dbReference>